<gene>
    <name evidence="2" type="ORF">GJJ30_25230</name>
</gene>
<dbReference type="Proteomes" id="UP000441754">
    <property type="component" value="Unassembled WGS sequence"/>
</dbReference>
<dbReference type="PANTHER" id="PTHR46825">
    <property type="entry name" value="D-ALANYL-D-ALANINE-CARBOXYPEPTIDASE/ENDOPEPTIDASE AMPH"/>
    <property type="match status" value="1"/>
</dbReference>
<dbReference type="PANTHER" id="PTHR46825:SF7">
    <property type="entry name" value="D-ALANYL-D-ALANINE CARBOXYPEPTIDASE"/>
    <property type="match status" value="1"/>
</dbReference>
<accession>A0A7K0ESV5</accession>
<dbReference type="InterPro" id="IPR012338">
    <property type="entry name" value="Beta-lactam/transpept-like"/>
</dbReference>
<sequence length="467" mass="51531">MEQNRLFRNKAVELRFLCLLNVAKRPFATTLMLVWLNQVYAQPLDKAKLDQFFDRLAGKNKAMGSLVIAKEGEVVYSRSIGYSQINGAEKKPLTAASRFRIGSITKMFTAAMILQLVEEGKLKLTDTLDTFFPQVPNASKITIAQILWHRSGIPNVRREQNAQGNVNTIPVTKDEMLALIVKAKPEFEPDTRHSYSNSGYQLLGLILEKITGKSYAEVLGERITSKIGLSNTYLATGTIDPGRNEALTYMNFGDGWKPVPETHPSILFSAGAIVSTPSDLARFIQALFDGKVVSKASLDQMKTIKDGEGSGMEPFTFAGRTFYGHTGGADNYGAWLAYLPEEKLAVAYTTNAKVYPVGNIVRGVVDIYYNKPFEIPALESVAVSPDVLDRYVGVYSNPDAPVKLTITRDGSTLFFKPPGEQSAAPLEATAENRFQIEGAVVIEFDAAKNQMTVKRRGGERVFTKEKN</sequence>
<reference evidence="2 3" key="1">
    <citation type="journal article" date="2018" name="Antonie Van Leeuwenhoek">
        <title>Larkinella terrae sp. nov., isolated from soil on Jeju Island, South Korea.</title>
        <authorList>
            <person name="Ten L.N."/>
            <person name="Jeon J."/>
            <person name="Park S.J."/>
            <person name="Park S."/>
            <person name="Lee S.Y."/>
            <person name="Kim M.K."/>
            <person name="Jung H.Y."/>
        </authorList>
    </citation>
    <scope>NUCLEOTIDE SEQUENCE [LARGE SCALE GENOMIC DNA]</scope>
    <source>
        <strain evidence="2 3">KCTC 52001</strain>
    </source>
</reference>
<dbReference type="Pfam" id="PF00144">
    <property type="entry name" value="Beta-lactamase"/>
    <property type="match status" value="1"/>
</dbReference>
<dbReference type="AlphaFoldDB" id="A0A7K0ESV5"/>
<organism evidence="2 3">
    <name type="scientific">Larkinella terrae</name>
    <dbReference type="NCBI Taxonomy" id="2025311"/>
    <lineage>
        <taxon>Bacteria</taxon>
        <taxon>Pseudomonadati</taxon>
        <taxon>Bacteroidota</taxon>
        <taxon>Cytophagia</taxon>
        <taxon>Cytophagales</taxon>
        <taxon>Spirosomataceae</taxon>
        <taxon>Larkinella</taxon>
    </lineage>
</organism>
<evidence type="ECO:0000313" key="2">
    <source>
        <dbReference type="EMBL" id="MRS64626.1"/>
    </source>
</evidence>
<dbReference type="RefSeq" id="WP_154177944.1">
    <property type="nucleotide sequence ID" value="NZ_WJXZ01000014.1"/>
</dbReference>
<keyword evidence="3" id="KW-1185">Reference proteome</keyword>
<keyword evidence="2" id="KW-0378">Hydrolase</keyword>
<protein>
    <submittedName>
        <fullName evidence="2">Serine hydrolase</fullName>
    </submittedName>
</protein>
<comment type="caution">
    <text evidence="2">The sequence shown here is derived from an EMBL/GenBank/DDBJ whole genome shotgun (WGS) entry which is preliminary data.</text>
</comment>
<feature type="domain" description="Beta-lactamase-related" evidence="1">
    <location>
        <begin position="64"/>
        <end position="354"/>
    </location>
</feature>
<proteinExistence type="predicted"/>
<dbReference type="GO" id="GO:0016787">
    <property type="term" value="F:hydrolase activity"/>
    <property type="evidence" value="ECO:0007669"/>
    <property type="project" value="UniProtKB-KW"/>
</dbReference>
<name>A0A7K0ESV5_9BACT</name>
<evidence type="ECO:0000313" key="3">
    <source>
        <dbReference type="Proteomes" id="UP000441754"/>
    </source>
</evidence>
<evidence type="ECO:0000259" key="1">
    <source>
        <dbReference type="Pfam" id="PF00144"/>
    </source>
</evidence>
<dbReference type="Gene3D" id="3.40.710.10">
    <property type="entry name" value="DD-peptidase/beta-lactamase superfamily"/>
    <property type="match status" value="1"/>
</dbReference>
<dbReference type="SUPFAM" id="SSF56601">
    <property type="entry name" value="beta-lactamase/transpeptidase-like"/>
    <property type="match status" value="1"/>
</dbReference>
<dbReference type="InterPro" id="IPR050491">
    <property type="entry name" value="AmpC-like"/>
</dbReference>
<dbReference type="EMBL" id="WJXZ01000014">
    <property type="protein sequence ID" value="MRS64626.1"/>
    <property type="molecule type" value="Genomic_DNA"/>
</dbReference>
<dbReference type="InterPro" id="IPR001466">
    <property type="entry name" value="Beta-lactam-related"/>
</dbReference>
<dbReference type="OrthoDB" id="9793489at2"/>